<evidence type="ECO:0000256" key="10">
    <source>
        <dbReference type="ARBA" id="ARBA00023204"/>
    </source>
</evidence>
<evidence type="ECO:0000256" key="1">
    <source>
        <dbReference type="ARBA" id="ARBA00004123"/>
    </source>
</evidence>
<dbReference type="Proteomes" id="UP000078348">
    <property type="component" value="Unassembled WGS sequence"/>
</dbReference>
<dbReference type="PRINTS" id="PR01657">
    <property type="entry name" value="MCMFAMILY"/>
</dbReference>
<keyword evidence="10" id="KW-0234">DNA repair</keyword>
<dbReference type="InterPro" id="IPR031327">
    <property type="entry name" value="MCM"/>
</dbReference>
<gene>
    <name evidence="16" type="ORF">AV274_5682</name>
</gene>
<dbReference type="GO" id="GO:0016787">
    <property type="term" value="F:hydrolase activity"/>
    <property type="evidence" value="ECO:0007669"/>
    <property type="project" value="UniProtKB-KW"/>
</dbReference>
<dbReference type="FunFam" id="2.20.28.10:FF:000007">
    <property type="entry name" value="DNA helicase MCM8 isoform X1"/>
    <property type="match status" value="1"/>
</dbReference>
<dbReference type="PROSITE" id="PS50051">
    <property type="entry name" value="MCM_2"/>
    <property type="match status" value="1"/>
</dbReference>
<dbReference type="InterPro" id="IPR001208">
    <property type="entry name" value="MCM_dom"/>
</dbReference>
<reference evidence="16 17" key="1">
    <citation type="submission" date="2016-05" db="EMBL/GenBank/DDBJ databases">
        <title>Nuclear genome of Blastocystis sp. subtype 1 NandII.</title>
        <authorList>
            <person name="Gentekaki E."/>
            <person name="Curtis B."/>
            <person name="Stairs C."/>
            <person name="Eme L."/>
            <person name="Herman E."/>
            <person name="Klimes V."/>
            <person name="Arias M.C."/>
            <person name="Elias M."/>
            <person name="Hilliou F."/>
            <person name="Klute M."/>
            <person name="Malik S.-B."/>
            <person name="Pightling A."/>
            <person name="Rachubinski R."/>
            <person name="Salas D."/>
            <person name="Schlacht A."/>
            <person name="Suga H."/>
            <person name="Archibald J."/>
            <person name="Ball S.G."/>
            <person name="Clark G."/>
            <person name="Dacks J."/>
            <person name="Van Der Giezen M."/>
            <person name="Tsaousis A."/>
            <person name="Roger A."/>
        </authorList>
    </citation>
    <scope>NUCLEOTIDE SEQUENCE [LARGE SCALE GENOMIC DNA]</scope>
    <source>
        <strain evidence="17">ATCC 50177 / NandII</strain>
    </source>
</reference>
<keyword evidence="9 14" id="KW-0238">DNA-binding</keyword>
<dbReference type="GO" id="GO:0003697">
    <property type="term" value="F:single-stranded DNA binding"/>
    <property type="evidence" value="ECO:0007669"/>
    <property type="project" value="TreeGrafter"/>
</dbReference>
<dbReference type="PANTHER" id="PTHR11630:SF47">
    <property type="entry name" value="DNA HELICASE MCM8"/>
    <property type="match status" value="1"/>
</dbReference>
<evidence type="ECO:0000313" key="16">
    <source>
        <dbReference type="EMBL" id="OAO12684.1"/>
    </source>
</evidence>
<dbReference type="Pfam" id="PF25051">
    <property type="entry name" value="WHD_MCM8"/>
    <property type="match status" value="1"/>
</dbReference>
<dbReference type="STRING" id="478820.A0A196S9L7"/>
<evidence type="ECO:0000256" key="8">
    <source>
        <dbReference type="ARBA" id="ARBA00022840"/>
    </source>
</evidence>
<dbReference type="InterPro" id="IPR012340">
    <property type="entry name" value="NA-bd_OB-fold"/>
</dbReference>
<sequence length="723" mass="79495">MVGKGADGDVPVSDVWFLCFPVDDFDDSDPRVTIIKAFCMFFRQDGKALLERALSNQNSNSLLFQFKDLVEACPLTDLRTALFDHPEDTIGCLTAAAMIVTATNGVVNSRLRVRILDFEPLVSFKDIKANLVGKLICVTGTIIRVGAIRSLVMKMNFECEQCGTIIQMTFCDGKYQPPVGCDKSGCRSRSFRPLRQTAITQDWQVIKLQEVGENDGSDAGRIPRTLEVHLVGDLVDHVTPGELVSITGIIKTATADTPFGYQKASRSSLYLLYLSANSISLKKEGASGQASFSHFTENDMKCFDFIASQPHLFDLLVHSLCPQIYGQELAKAGILLCLVGGVAMDTRRGNVHVLMVGDPGLGKSQLLRAASALSTRGVFVCGNTASGSGLTVTMSKDKATGESCLEAGALVLSDGGVLLEAMEQQTVSVAKAGIVCTLSARVSILAAANPSGGHYNRGKTVAENIKMPAGLLSRFDLTFLLLDTPDEEKDRLLSEHIMKQFAVRGDTPAGGLYASTSRMEEENPSLAHRLRQHASLASDPIPVVLLRKYLAFVHQTVNPRLTSEAAKVLKAFYMSLRDKYGDDDSIPITMRQLESLIRLSQARARLERREEVTVQDAEDIVDLMKESLYEVLADDMGYVDFQRNTGNSRSKQTKQFIAALTREAERRSSALFSIRDMMEVATKNRIAIDNFQDFIDILNEQAYLLKKGGKMYQIQTSYYSQMR</sequence>
<dbReference type="GO" id="GO:0005524">
    <property type="term" value="F:ATP binding"/>
    <property type="evidence" value="ECO:0007669"/>
    <property type="project" value="UniProtKB-KW"/>
</dbReference>
<dbReference type="InterPro" id="IPR027417">
    <property type="entry name" value="P-loop_NTPase"/>
</dbReference>
<keyword evidence="8 14" id="KW-0067">ATP-binding</keyword>
<protein>
    <recommendedName>
        <fullName evidence="3">DNA helicase</fullName>
        <ecNumber evidence="3">3.6.4.12</ecNumber>
    </recommendedName>
    <alternativeName>
        <fullName evidence="12">Minichromosome maintenance 8</fullName>
    </alternativeName>
</protein>
<comment type="catalytic activity">
    <reaction evidence="13">
        <text>ATP + H2O = ADP + phosphate + H(+)</text>
        <dbReference type="Rhea" id="RHEA:13065"/>
        <dbReference type="ChEBI" id="CHEBI:15377"/>
        <dbReference type="ChEBI" id="CHEBI:15378"/>
        <dbReference type="ChEBI" id="CHEBI:30616"/>
        <dbReference type="ChEBI" id="CHEBI:43474"/>
        <dbReference type="ChEBI" id="CHEBI:456216"/>
        <dbReference type="EC" id="3.6.4.12"/>
    </reaction>
</comment>
<feature type="domain" description="MCM C-terminal AAA(+) ATPase" evidence="15">
    <location>
        <begin position="312"/>
        <end position="497"/>
    </location>
</feature>
<evidence type="ECO:0000256" key="2">
    <source>
        <dbReference type="ARBA" id="ARBA00008010"/>
    </source>
</evidence>
<dbReference type="GO" id="GO:0017116">
    <property type="term" value="F:single-stranded DNA helicase activity"/>
    <property type="evidence" value="ECO:0007669"/>
    <property type="project" value="TreeGrafter"/>
</dbReference>
<dbReference type="EC" id="3.6.4.12" evidence="3"/>
<comment type="subcellular location">
    <subcellularLocation>
        <location evidence="1">Nucleus</location>
    </subcellularLocation>
</comment>
<dbReference type="EMBL" id="LXWW01000528">
    <property type="protein sequence ID" value="OAO12684.1"/>
    <property type="molecule type" value="Genomic_DNA"/>
</dbReference>
<evidence type="ECO:0000256" key="5">
    <source>
        <dbReference type="ARBA" id="ARBA00022763"/>
    </source>
</evidence>
<organism evidence="16 17">
    <name type="scientific">Blastocystis sp. subtype 1 (strain ATCC 50177 / NandII)</name>
    <dbReference type="NCBI Taxonomy" id="478820"/>
    <lineage>
        <taxon>Eukaryota</taxon>
        <taxon>Sar</taxon>
        <taxon>Stramenopiles</taxon>
        <taxon>Bigyra</taxon>
        <taxon>Opalozoa</taxon>
        <taxon>Opalinata</taxon>
        <taxon>Blastocystidae</taxon>
        <taxon>Blastocystis</taxon>
    </lineage>
</organism>
<evidence type="ECO:0000256" key="14">
    <source>
        <dbReference type="RuleBase" id="RU004070"/>
    </source>
</evidence>
<dbReference type="Pfam" id="PF17207">
    <property type="entry name" value="MCM_OB"/>
    <property type="match status" value="1"/>
</dbReference>
<evidence type="ECO:0000256" key="13">
    <source>
        <dbReference type="ARBA" id="ARBA00047995"/>
    </source>
</evidence>
<keyword evidence="7" id="KW-0347">Helicase</keyword>
<evidence type="ECO:0000259" key="15">
    <source>
        <dbReference type="PROSITE" id="PS50051"/>
    </source>
</evidence>
<comment type="caution">
    <text evidence="16">The sequence shown here is derived from an EMBL/GenBank/DDBJ whole genome shotgun (WGS) entry which is preliminary data.</text>
</comment>
<evidence type="ECO:0000256" key="3">
    <source>
        <dbReference type="ARBA" id="ARBA00012551"/>
    </source>
</evidence>
<dbReference type="Pfam" id="PF00493">
    <property type="entry name" value="MCM"/>
    <property type="match status" value="1"/>
</dbReference>
<keyword evidence="6" id="KW-0378">Hydrolase</keyword>
<evidence type="ECO:0000256" key="7">
    <source>
        <dbReference type="ARBA" id="ARBA00022806"/>
    </source>
</evidence>
<evidence type="ECO:0000256" key="12">
    <source>
        <dbReference type="ARBA" id="ARBA00042306"/>
    </source>
</evidence>
<dbReference type="Gene3D" id="3.40.50.300">
    <property type="entry name" value="P-loop containing nucleotide triphosphate hydrolases"/>
    <property type="match status" value="1"/>
</dbReference>
<dbReference type="Gene3D" id="2.40.50.140">
    <property type="entry name" value="Nucleic acid-binding proteins"/>
    <property type="match status" value="1"/>
</dbReference>
<dbReference type="InterPro" id="IPR056875">
    <property type="entry name" value="MCM8/REC_WHD"/>
</dbReference>
<dbReference type="PANTHER" id="PTHR11630">
    <property type="entry name" value="DNA REPLICATION LICENSING FACTOR MCM FAMILY MEMBER"/>
    <property type="match status" value="1"/>
</dbReference>
<dbReference type="OrthoDB" id="422555at2759"/>
<proteinExistence type="inferred from homology"/>
<dbReference type="GO" id="GO:0042555">
    <property type="term" value="C:MCM complex"/>
    <property type="evidence" value="ECO:0007669"/>
    <property type="project" value="TreeGrafter"/>
</dbReference>
<dbReference type="AlphaFoldDB" id="A0A196S9L7"/>
<dbReference type="GO" id="GO:0000724">
    <property type="term" value="P:double-strand break repair via homologous recombination"/>
    <property type="evidence" value="ECO:0007669"/>
    <property type="project" value="UniProtKB-ARBA"/>
</dbReference>
<dbReference type="InterPro" id="IPR033762">
    <property type="entry name" value="MCM_OB"/>
</dbReference>
<keyword evidence="11" id="KW-0539">Nucleus</keyword>
<dbReference type="SMART" id="SM00350">
    <property type="entry name" value="MCM"/>
    <property type="match status" value="1"/>
</dbReference>
<dbReference type="InterPro" id="IPR041562">
    <property type="entry name" value="MCM_lid"/>
</dbReference>
<evidence type="ECO:0000256" key="9">
    <source>
        <dbReference type="ARBA" id="ARBA00023125"/>
    </source>
</evidence>
<dbReference type="Gene3D" id="2.20.28.10">
    <property type="match status" value="1"/>
</dbReference>
<name>A0A196S9L7_BLAHN</name>
<dbReference type="SUPFAM" id="SSF50249">
    <property type="entry name" value="Nucleic acid-binding proteins"/>
    <property type="match status" value="1"/>
</dbReference>
<evidence type="ECO:0000256" key="11">
    <source>
        <dbReference type="ARBA" id="ARBA00023242"/>
    </source>
</evidence>
<keyword evidence="17" id="KW-1185">Reference proteome</keyword>
<accession>A0A196S9L7</accession>
<evidence type="ECO:0000256" key="4">
    <source>
        <dbReference type="ARBA" id="ARBA00022741"/>
    </source>
</evidence>
<dbReference type="SUPFAM" id="SSF52540">
    <property type="entry name" value="P-loop containing nucleoside triphosphate hydrolases"/>
    <property type="match status" value="1"/>
</dbReference>
<dbReference type="CDD" id="cd22247">
    <property type="entry name" value="MCM8_WHD"/>
    <property type="match status" value="1"/>
</dbReference>
<keyword evidence="4 14" id="KW-0547">Nucleotide-binding</keyword>
<dbReference type="Pfam" id="PF17855">
    <property type="entry name" value="MCM_lid"/>
    <property type="match status" value="1"/>
</dbReference>
<comment type="similarity">
    <text evidence="2 14">Belongs to the MCM family.</text>
</comment>
<keyword evidence="5" id="KW-0227">DNA damage</keyword>
<dbReference type="GO" id="GO:0005634">
    <property type="term" value="C:nucleus"/>
    <property type="evidence" value="ECO:0007669"/>
    <property type="project" value="UniProtKB-SubCell"/>
</dbReference>
<evidence type="ECO:0000313" key="17">
    <source>
        <dbReference type="Proteomes" id="UP000078348"/>
    </source>
</evidence>
<evidence type="ECO:0000256" key="6">
    <source>
        <dbReference type="ARBA" id="ARBA00022801"/>
    </source>
</evidence>